<name>W7AIL3_9APIC</name>
<protein>
    <submittedName>
        <fullName evidence="1">Uncharacterized protein</fullName>
    </submittedName>
</protein>
<dbReference type="RefSeq" id="XP_008818227.1">
    <property type="nucleotide sequence ID" value="XM_008820005.1"/>
</dbReference>
<gene>
    <name evidence="1" type="ORF">C922_04422</name>
</gene>
<sequence>MLTINYKCPKNIYKAFRIAKWKDSPRKYIADIHPLLYEVSGNSRPYVKGDGSIISNNPCESRDSEIIKFTDIDEYYTYVPFYNSRELYDQFYEFLILVLV</sequence>
<keyword evidence="2" id="KW-1185">Reference proteome</keyword>
<dbReference type="Proteomes" id="UP000030640">
    <property type="component" value="Unassembled WGS sequence"/>
</dbReference>
<dbReference type="AlphaFoldDB" id="W7AIL3"/>
<accession>W7AIL3</accession>
<evidence type="ECO:0000313" key="2">
    <source>
        <dbReference type="Proteomes" id="UP000030640"/>
    </source>
</evidence>
<dbReference type="VEuPathDB" id="PlasmoDB:C922_04422"/>
<dbReference type="EMBL" id="KI965482">
    <property type="protein sequence ID" value="EUD65136.1"/>
    <property type="molecule type" value="Genomic_DNA"/>
</dbReference>
<evidence type="ECO:0000313" key="1">
    <source>
        <dbReference type="EMBL" id="EUD65136.1"/>
    </source>
</evidence>
<reference evidence="1 2" key="1">
    <citation type="submission" date="2013-02" db="EMBL/GenBank/DDBJ databases">
        <title>The Genome Sequence of Plasmodium inui San Antonio 1.</title>
        <authorList>
            <consortium name="The Broad Institute Genome Sequencing Platform"/>
            <consortium name="The Broad Institute Genome Sequencing Center for Infectious Disease"/>
            <person name="Neafsey D."/>
            <person name="Cheeseman I."/>
            <person name="Volkman S."/>
            <person name="Adams J."/>
            <person name="Walker B."/>
            <person name="Young S.K."/>
            <person name="Zeng Q."/>
            <person name="Gargeya S."/>
            <person name="Fitzgerald M."/>
            <person name="Haas B."/>
            <person name="Abouelleil A."/>
            <person name="Alvarado L."/>
            <person name="Arachchi H.M."/>
            <person name="Berlin A.M."/>
            <person name="Chapman S.B."/>
            <person name="Dewar J."/>
            <person name="Goldberg J."/>
            <person name="Griggs A."/>
            <person name="Gujja S."/>
            <person name="Hansen M."/>
            <person name="Howarth C."/>
            <person name="Imamovic A."/>
            <person name="Larimer J."/>
            <person name="McCowan C."/>
            <person name="Murphy C."/>
            <person name="Neiman D."/>
            <person name="Pearson M."/>
            <person name="Priest M."/>
            <person name="Roberts A."/>
            <person name="Saif S."/>
            <person name="Shea T."/>
            <person name="Sisk P."/>
            <person name="Sykes S."/>
            <person name="Wortman J."/>
            <person name="Nusbaum C."/>
            <person name="Birren B."/>
        </authorList>
    </citation>
    <scope>NUCLEOTIDE SEQUENCE [LARGE SCALE GENOMIC DNA]</scope>
    <source>
        <strain evidence="1 2">San Antonio 1</strain>
    </source>
</reference>
<organism evidence="1 2">
    <name type="scientific">Plasmodium inui San Antonio 1</name>
    <dbReference type="NCBI Taxonomy" id="1237626"/>
    <lineage>
        <taxon>Eukaryota</taxon>
        <taxon>Sar</taxon>
        <taxon>Alveolata</taxon>
        <taxon>Apicomplexa</taxon>
        <taxon>Aconoidasida</taxon>
        <taxon>Haemosporida</taxon>
        <taxon>Plasmodiidae</taxon>
        <taxon>Plasmodium</taxon>
        <taxon>Plasmodium (Plasmodium)</taxon>
    </lineage>
</organism>
<dbReference type="GeneID" id="20039696"/>
<proteinExistence type="predicted"/>